<dbReference type="OrthoDB" id="434092at2759"/>
<feature type="transmembrane region" description="Helical" evidence="10">
    <location>
        <begin position="63"/>
        <end position="84"/>
    </location>
</feature>
<dbReference type="EC" id="2.3.1.199" evidence="10"/>
<dbReference type="EMBL" id="DS232690">
    <property type="protein sequence ID" value="EDS44793.1"/>
    <property type="molecule type" value="Genomic_DNA"/>
</dbReference>
<evidence type="ECO:0000256" key="3">
    <source>
        <dbReference type="ARBA" id="ARBA00022679"/>
    </source>
</evidence>
<dbReference type="OMA" id="VLEISWW"/>
<comment type="catalytic activity">
    <reaction evidence="10">
        <text>a very-long-chain acyl-CoA + malonyl-CoA + H(+) = a very-long-chain 3-oxoacyl-CoA + CO2 + CoA</text>
        <dbReference type="Rhea" id="RHEA:32727"/>
        <dbReference type="ChEBI" id="CHEBI:15378"/>
        <dbReference type="ChEBI" id="CHEBI:16526"/>
        <dbReference type="ChEBI" id="CHEBI:57287"/>
        <dbReference type="ChEBI" id="CHEBI:57384"/>
        <dbReference type="ChEBI" id="CHEBI:90725"/>
        <dbReference type="ChEBI" id="CHEBI:90736"/>
        <dbReference type="EC" id="2.3.1.199"/>
    </reaction>
</comment>
<keyword evidence="2 10" id="KW-0444">Lipid biosynthesis</keyword>
<evidence type="ECO:0000256" key="9">
    <source>
        <dbReference type="ARBA" id="ARBA00023160"/>
    </source>
</evidence>
<evidence type="ECO:0000256" key="4">
    <source>
        <dbReference type="ARBA" id="ARBA00022692"/>
    </source>
</evidence>
<evidence type="ECO:0000313" key="13">
    <source>
        <dbReference type="EnsemblMetazoa" id="CPIJ016815-PA"/>
    </source>
</evidence>
<evidence type="ECO:0000256" key="1">
    <source>
        <dbReference type="ARBA" id="ARBA00004141"/>
    </source>
</evidence>
<dbReference type="VEuPathDB" id="VectorBase:CQUJHB001087"/>
<keyword evidence="3 10" id="KW-0808">Transferase</keyword>
<evidence type="ECO:0000256" key="2">
    <source>
        <dbReference type="ARBA" id="ARBA00022516"/>
    </source>
</evidence>
<evidence type="ECO:0000256" key="6">
    <source>
        <dbReference type="ARBA" id="ARBA00022989"/>
    </source>
</evidence>
<dbReference type="PANTHER" id="PTHR11157">
    <property type="entry name" value="FATTY ACID ACYL TRANSFERASE-RELATED"/>
    <property type="match status" value="1"/>
</dbReference>
<keyword evidence="6 10" id="KW-1133">Transmembrane helix</keyword>
<dbReference type="EnsemblMetazoa" id="CPIJ016815-RA">
    <property type="protein sequence ID" value="CPIJ016815-PA"/>
    <property type="gene ID" value="CPIJ016815"/>
</dbReference>
<dbReference type="VEuPathDB" id="VectorBase:CPIJ016815"/>
<keyword evidence="5 10" id="KW-0276">Fatty acid metabolism</keyword>
<dbReference type="PANTHER" id="PTHR11157:SF116">
    <property type="entry name" value="ELONGATION OF VERY LONG CHAIN FATTY ACIDS PROTEIN-RELATED"/>
    <property type="match status" value="1"/>
</dbReference>
<dbReference type="InParanoid" id="B0XCG3"/>
<feature type="transmembrane region" description="Helical" evidence="10">
    <location>
        <begin position="265"/>
        <end position="285"/>
    </location>
</feature>
<evidence type="ECO:0000256" key="11">
    <source>
        <dbReference type="SAM" id="MobiDB-lite"/>
    </source>
</evidence>
<organism>
    <name type="scientific">Culex quinquefasciatus</name>
    <name type="common">Southern house mosquito</name>
    <name type="synonym">Culex pungens</name>
    <dbReference type="NCBI Taxonomy" id="7176"/>
    <lineage>
        <taxon>Eukaryota</taxon>
        <taxon>Metazoa</taxon>
        <taxon>Ecdysozoa</taxon>
        <taxon>Arthropoda</taxon>
        <taxon>Hexapoda</taxon>
        <taxon>Insecta</taxon>
        <taxon>Pterygota</taxon>
        <taxon>Neoptera</taxon>
        <taxon>Endopterygota</taxon>
        <taxon>Diptera</taxon>
        <taxon>Nematocera</taxon>
        <taxon>Culicoidea</taxon>
        <taxon>Culicidae</taxon>
        <taxon>Culicinae</taxon>
        <taxon>Culicini</taxon>
        <taxon>Culex</taxon>
        <taxon>Culex</taxon>
    </lineage>
</organism>
<dbReference type="GO" id="GO:0009922">
    <property type="term" value="F:fatty acid elongase activity"/>
    <property type="evidence" value="ECO:0007669"/>
    <property type="project" value="UniProtKB-EC"/>
</dbReference>
<protein>
    <recommendedName>
        <fullName evidence="10">Elongation of very long chain fatty acids protein</fullName>
        <ecNumber evidence="10">2.3.1.199</ecNumber>
    </recommendedName>
    <alternativeName>
        <fullName evidence="10">Very-long-chain 3-oxoacyl-CoA synthase</fullName>
    </alternativeName>
</protein>
<evidence type="ECO:0000256" key="7">
    <source>
        <dbReference type="ARBA" id="ARBA00023098"/>
    </source>
</evidence>
<dbReference type="GO" id="GO:0030148">
    <property type="term" value="P:sphingolipid biosynthetic process"/>
    <property type="evidence" value="ECO:0007669"/>
    <property type="project" value="TreeGrafter"/>
</dbReference>
<feature type="region of interest" description="Disordered" evidence="11">
    <location>
        <begin position="1"/>
        <end position="20"/>
    </location>
</feature>
<feature type="transmembrane region" description="Helical" evidence="10">
    <location>
        <begin position="171"/>
        <end position="190"/>
    </location>
</feature>
<dbReference type="GO" id="GO:0034625">
    <property type="term" value="P:fatty acid elongation, monounsaturated fatty acid"/>
    <property type="evidence" value="ECO:0007669"/>
    <property type="project" value="TreeGrafter"/>
</dbReference>
<evidence type="ECO:0000256" key="10">
    <source>
        <dbReference type="RuleBase" id="RU361115"/>
    </source>
</evidence>
<keyword evidence="7 10" id="KW-0443">Lipid metabolism</keyword>
<dbReference type="AlphaFoldDB" id="B0XCG3"/>
<comment type="similarity">
    <text evidence="10">Belongs to the ELO family.</text>
</comment>
<dbReference type="STRING" id="7176.B0XCG3"/>
<sequence length="297" mass="34478">MWSRDTLAMIPREEDPPGSQSGFVGQTVNMALVLKSLYDGWNRNFHENQDLRSADYFLMNPPWFPFVLVAGYLYFVLDFGPKFMANRNPFNLKKLILVYNVVQVLINLVMFVLAFRLLVKIRASLTCQPVNYSTDPDGMMELNLVYSYYLLKVSDLADTVFFVLRKKQSHVSFLHVYHHSGVLLGAYVYVRFVPGGHGAMLGIWNTAIHAVMYLYFALTIQWPELTRGAHWKRYITVLQMVQFGYLTVHFGVPIVLGYECGIGKFWLWLPMIQNVFMLVLFGDFYRRTYGGTRRKVE</sequence>
<evidence type="ECO:0000313" key="14">
    <source>
        <dbReference type="Proteomes" id="UP000002320"/>
    </source>
</evidence>
<evidence type="ECO:0000313" key="12">
    <source>
        <dbReference type="EMBL" id="EDS44793.1"/>
    </source>
</evidence>
<dbReference type="InterPro" id="IPR030457">
    <property type="entry name" value="ELO_CS"/>
</dbReference>
<dbReference type="KEGG" id="cqu:CpipJ_CPIJ016815"/>
<evidence type="ECO:0000256" key="5">
    <source>
        <dbReference type="ARBA" id="ARBA00022832"/>
    </source>
</evidence>
<dbReference type="eggNOG" id="KOG3071">
    <property type="taxonomic scope" value="Eukaryota"/>
</dbReference>
<evidence type="ECO:0000256" key="8">
    <source>
        <dbReference type="ARBA" id="ARBA00023136"/>
    </source>
</evidence>
<keyword evidence="4 10" id="KW-0812">Transmembrane</keyword>
<dbReference type="HOGENOM" id="CLU_048483_0_2_1"/>
<dbReference type="GO" id="GO:0042761">
    <property type="term" value="P:very long-chain fatty acid biosynthetic process"/>
    <property type="evidence" value="ECO:0007669"/>
    <property type="project" value="TreeGrafter"/>
</dbReference>
<keyword evidence="8 10" id="KW-0472">Membrane</keyword>
<dbReference type="Pfam" id="PF01151">
    <property type="entry name" value="ELO"/>
    <property type="match status" value="1"/>
</dbReference>
<gene>
    <name evidence="13" type="primary">6050792</name>
    <name evidence="12" type="ORF">CpipJ_CPIJ016815</name>
</gene>
<feature type="transmembrane region" description="Helical" evidence="10">
    <location>
        <begin position="234"/>
        <end position="259"/>
    </location>
</feature>
<accession>B0XCG3</accession>
<dbReference type="Proteomes" id="UP000002320">
    <property type="component" value="Unassembled WGS sequence"/>
</dbReference>
<dbReference type="GO" id="GO:0034626">
    <property type="term" value="P:fatty acid elongation, polyunsaturated fatty acid"/>
    <property type="evidence" value="ECO:0007669"/>
    <property type="project" value="TreeGrafter"/>
</dbReference>
<reference evidence="13" key="2">
    <citation type="submission" date="2021-02" db="UniProtKB">
        <authorList>
            <consortium name="EnsemblMetazoa"/>
        </authorList>
    </citation>
    <scope>IDENTIFICATION</scope>
    <source>
        <strain evidence="13">JHB</strain>
    </source>
</reference>
<name>B0XCG3_CULQU</name>
<comment type="subcellular location">
    <subcellularLocation>
        <location evidence="1">Membrane</location>
        <topology evidence="1">Multi-pass membrane protein</topology>
    </subcellularLocation>
</comment>
<dbReference type="GO" id="GO:0005789">
    <property type="term" value="C:endoplasmic reticulum membrane"/>
    <property type="evidence" value="ECO:0007669"/>
    <property type="project" value="TreeGrafter"/>
</dbReference>
<reference evidence="12" key="1">
    <citation type="submission" date="2007-03" db="EMBL/GenBank/DDBJ databases">
        <title>Annotation of Culex pipiens quinquefasciatus.</title>
        <authorList>
            <consortium name="The Broad Institute Genome Sequencing Platform"/>
            <person name="Atkinson P.W."/>
            <person name="Hemingway J."/>
            <person name="Christensen B.M."/>
            <person name="Higgs S."/>
            <person name="Kodira C."/>
            <person name="Hannick L."/>
            <person name="Megy K."/>
            <person name="O'Leary S."/>
            <person name="Pearson M."/>
            <person name="Haas B.J."/>
            <person name="Mauceli E."/>
            <person name="Wortman J.R."/>
            <person name="Lee N.H."/>
            <person name="Guigo R."/>
            <person name="Stanke M."/>
            <person name="Alvarado L."/>
            <person name="Amedeo P."/>
            <person name="Antoine C.H."/>
            <person name="Arensburger P."/>
            <person name="Bidwell S.L."/>
            <person name="Crawford M."/>
            <person name="Camaro F."/>
            <person name="Devon K."/>
            <person name="Engels R."/>
            <person name="Hammond M."/>
            <person name="Howarth C."/>
            <person name="Koehrsen M."/>
            <person name="Lawson D."/>
            <person name="Montgomery P."/>
            <person name="Nene V."/>
            <person name="Nusbaum C."/>
            <person name="Puiu D."/>
            <person name="Romero-Severson J."/>
            <person name="Severson D.W."/>
            <person name="Shumway M."/>
            <person name="Sisk P."/>
            <person name="Stolte C."/>
            <person name="Zeng Q."/>
            <person name="Eisenstadt E."/>
            <person name="Fraser-Liggett C."/>
            <person name="Strausberg R."/>
            <person name="Galagan J."/>
            <person name="Birren B."/>
            <person name="Collins F.H."/>
        </authorList>
    </citation>
    <scope>NUCLEOTIDE SEQUENCE [LARGE SCALE GENOMIC DNA]</scope>
    <source>
        <strain evidence="12">JHB</strain>
    </source>
</reference>
<feature type="transmembrane region" description="Helical" evidence="10">
    <location>
        <begin position="202"/>
        <end position="222"/>
    </location>
</feature>
<dbReference type="PROSITE" id="PS01188">
    <property type="entry name" value="ELO"/>
    <property type="match status" value="1"/>
</dbReference>
<keyword evidence="14" id="KW-1185">Reference proteome</keyword>
<dbReference type="InterPro" id="IPR002076">
    <property type="entry name" value="ELO_fam"/>
</dbReference>
<proteinExistence type="inferred from homology"/>
<keyword evidence="9 10" id="KW-0275">Fatty acid biosynthesis</keyword>
<dbReference type="GO" id="GO:0019367">
    <property type="term" value="P:fatty acid elongation, saturated fatty acid"/>
    <property type="evidence" value="ECO:0007669"/>
    <property type="project" value="TreeGrafter"/>
</dbReference>
<feature type="transmembrane region" description="Helical" evidence="10">
    <location>
        <begin position="96"/>
        <end position="119"/>
    </location>
</feature>